<sequence>MIFRSKHAATLVSLRLDPDTVTLEEGFTRDMRGIGHLGTGDLEVRLASAADPEKAVPLIRWAWEGA</sequence>
<protein>
    <recommendedName>
        <fullName evidence="3">DUF5655 domain-containing protein</fullName>
    </recommendedName>
</protein>
<dbReference type="EMBL" id="BMND01000005">
    <property type="protein sequence ID" value="GGN40492.1"/>
    <property type="molecule type" value="Genomic_DNA"/>
</dbReference>
<evidence type="ECO:0000313" key="1">
    <source>
        <dbReference type="EMBL" id="GGN40492.1"/>
    </source>
</evidence>
<evidence type="ECO:0000313" key="2">
    <source>
        <dbReference type="Proteomes" id="UP000600080"/>
    </source>
</evidence>
<keyword evidence="2" id="KW-1185">Reference proteome</keyword>
<organism evidence="1 2">
    <name type="scientific">Streptomyces kronopolitis</name>
    <dbReference type="NCBI Taxonomy" id="1612435"/>
    <lineage>
        <taxon>Bacteria</taxon>
        <taxon>Bacillati</taxon>
        <taxon>Actinomycetota</taxon>
        <taxon>Actinomycetes</taxon>
        <taxon>Kitasatosporales</taxon>
        <taxon>Streptomycetaceae</taxon>
        <taxon>Streptomyces</taxon>
    </lineage>
</organism>
<name>A0ABQ2J6P3_9ACTN</name>
<evidence type="ECO:0008006" key="3">
    <source>
        <dbReference type="Google" id="ProtNLM"/>
    </source>
</evidence>
<comment type="caution">
    <text evidence="1">The sequence shown here is derived from an EMBL/GenBank/DDBJ whole genome shotgun (WGS) entry which is preliminary data.</text>
</comment>
<gene>
    <name evidence="1" type="ORF">GCM10012285_18630</name>
</gene>
<proteinExistence type="predicted"/>
<dbReference type="Proteomes" id="UP000600080">
    <property type="component" value="Unassembled WGS sequence"/>
</dbReference>
<accession>A0ABQ2J6P3</accession>
<reference evidence="2" key="1">
    <citation type="journal article" date="2019" name="Int. J. Syst. Evol. Microbiol.">
        <title>The Global Catalogue of Microorganisms (GCM) 10K type strain sequencing project: providing services to taxonomists for standard genome sequencing and annotation.</title>
        <authorList>
            <consortium name="The Broad Institute Genomics Platform"/>
            <consortium name="The Broad Institute Genome Sequencing Center for Infectious Disease"/>
            <person name="Wu L."/>
            <person name="Ma J."/>
        </authorList>
    </citation>
    <scope>NUCLEOTIDE SEQUENCE [LARGE SCALE GENOMIC DNA]</scope>
    <source>
        <strain evidence="2">CGMCC 4.7323</strain>
    </source>
</reference>